<evidence type="ECO:0000313" key="2">
    <source>
        <dbReference type="EMBL" id="KKN24346.1"/>
    </source>
</evidence>
<dbReference type="InterPro" id="IPR036086">
    <property type="entry name" value="ParB/Sulfiredoxin_sf"/>
</dbReference>
<sequence>MQAQNVRIDLIELEAGTQQRKIDPNLTEQYEKLMADGVEFPPLEIVRDGDVYILYDGFHRLKAILNIGKAKSVRAFVEKGTQRDAIWRSYGANNKHGCPRPKGTIKKIVTAILSDPSWAKKSLKTIADHVGTTRDNVNHIQKAMREATKEYEQQKASSQAVKGEKVIDSPPPPVKRASTVEATSSRGKKYEQKSQAKEHKKPEIPTDSVGQEIPKHLVTLYESRSVVYDLLRHLQKLKTEVDKHVKTRDPTFSYLNETAFKANYENLRRTLKTVIFTAVCCNCNGDTKVKCKPCGQIGLLNADRYRAVIEELKPKGKKK</sequence>
<gene>
    <name evidence="2" type="ORF">LCGC14_0895730</name>
</gene>
<evidence type="ECO:0008006" key="3">
    <source>
        <dbReference type="Google" id="ProtNLM"/>
    </source>
</evidence>
<organism evidence="2">
    <name type="scientific">marine sediment metagenome</name>
    <dbReference type="NCBI Taxonomy" id="412755"/>
    <lineage>
        <taxon>unclassified sequences</taxon>
        <taxon>metagenomes</taxon>
        <taxon>ecological metagenomes</taxon>
    </lineage>
</organism>
<dbReference type="SUPFAM" id="SSF110849">
    <property type="entry name" value="ParB/Sulfiredoxin"/>
    <property type="match status" value="1"/>
</dbReference>
<protein>
    <recommendedName>
        <fullName evidence="3">ParB/Sulfiredoxin domain-containing protein</fullName>
    </recommendedName>
</protein>
<dbReference type="AlphaFoldDB" id="A0A0F9RH44"/>
<comment type="caution">
    <text evidence="2">The sequence shown here is derived from an EMBL/GenBank/DDBJ whole genome shotgun (WGS) entry which is preliminary data.</text>
</comment>
<dbReference type="EMBL" id="LAZR01002889">
    <property type="protein sequence ID" value="KKN24346.1"/>
    <property type="molecule type" value="Genomic_DNA"/>
</dbReference>
<name>A0A0F9RH44_9ZZZZ</name>
<feature type="compositionally biased region" description="Basic and acidic residues" evidence="1">
    <location>
        <begin position="188"/>
        <end position="204"/>
    </location>
</feature>
<evidence type="ECO:0000256" key="1">
    <source>
        <dbReference type="SAM" id="MobiDB-lite"/>
    </source>
</evidence>
<proteinExistence type="predicted"/>
<accession>A0A0F9RH44</accession>
<feature type="region of interest" description="Disordered" evidence="1">
    <location>
        <begin position="146"/>
        <end position="209"/>
    </location>
</feature>
<reference evidence="2" key="1">
    <citation type="journal article" date="2015" name="Nature">
        <title>Complex archaea that bridge the gap between prokaryotes and eukaryotes.</title>
        <authorList>
            <person name="Spang A."/>
            <person name="Saw J.H."/>
            <person name="Jorgensen S.L."/>
            <person name="Zaremba-Niedzwiedzka K."/>
            <person name="Martijn J."/>
            <person name="Lind A.E."/>
            <person name="van Eijk R."/>
            <person name="Schleper C."/>
            <person name="Guy L."/>
            <person name="Ettema T.J."/>
        </authorList>
    </citation>
    <scope>NUCLEOTIDE SEQUENCE</scope>
</reference>